<organism evidence="2 3">
    <name type="scientific">Fibroporia radiculosa</name>
    <dbReference type="NCBI Taxonomy" id="599839"/>
    <lineage>
        <taxon>Eukaryota</taxon>
        <taxon>Fungi</taxon>
        <taxon>Dikarya</taxon>
        <taxon>Basidiomycota</taxon>
        <taxon>Agaricomycotina</taxon>
        <taxon>Agaricomycetes</taxon>
        <taxon>Polyporales</taxon>
        <taxon>Fibroporiaceae</taxon>
        <taxon>Fibroporia</taxon>
    </lineage>
</organism>
<dbReference type="RefSeq" id="XP_012182823.1">
    <property type="nucleotide sequence ID" value="XM_012327433.1"/>
</dbReference>
<dbReference type="AlphaFoldDB" id="J4GRF3"/>
<reference evidence="2 3" key="1">
    <citation type="journal article" date="2012" name="Appl. Environ. Microbiol.">
        <title>Short-read sequencing for genomic analysis of the brown rot fungus Fibroporia radiculosa.</title>
        <authorList>
            <person name="Tang J.D."/>
            <person name="Perkins A.D."/>
            <person name="Sonstegard T.S."/>
            <person name="Schroeder S.G."/>
            <person name="Burgess S.C."/>
            <person name="Diehl S.V."/>
        </authorList>
    </citation>
    <scope>NUCLEOTIDE SEQUENCE [LARGE SCALE GENOMIC DNA]</scope>
    <source>
        <strain evidence="2 3">TFFH 294</strain>
    </source>
</reference>
<dbReference type="OrthoDB" id="2526979at2759"/>
<protein>
    <submittedName>
        <fullName evidence="2">Uncharacterized protein</fullName>
    </submittedName>
</protein>
<keyword evidence="3" id="KW-1185">Reference proteome</keyword>
<dbReference type="GeneID" id="24098451"/>
<dbReference type="EMBL" id="HE797116">
    <property type="protein sequence ID" value="CCM03540.1"/>
    <property type="molecule type" value="Genomic_DNA"/>
</dbReference>
<evidence type="ECO:0000313" key="2">
    <source>
        <dbReference type="EMBL" id="CCM03540.1"/>
    </source>
</evidence>
<sequence length="291" mass="31302">MAFIQPTHNSSASVSSADISSTILQSHCKSTDEILVQTPRNCHDSSDIRPCHPTTSGICYKWPKYSRETTLLSGASTQVGADGDYQNVRSVHPRPRSETLATLQRLDYAPEHGRHRIGRRRKALSSVDSSHCWVRYGHSSPPPSPLASIISLPTPAPAVLHTPENEMETLGSFAPTNPSRHSLRLILAARLPLALSSMSRPSSESGVSRANDAICDTSAWDGSPMPPGSQVIPSICRTPSSYTGSEYFPTAPSSAGPPTPAREHSPSPKPLNQGLHPVLESLENSSKFKVA</sequence>
<dbReference type="STRING" id="599839.J4GRF3"/>
<dbReference type="HOGENOM" id="CLU_956552_0_0_1"/>
<feature type="compositionally biased region" description="Polar residues" evidence="1">
    <location>
        <begin position="282"/>
        <end position="291"/>
    </location>
</feature>
<accession>J4GRF3</accession>
<evidence type="ECO:0000256" key="1">
    <source>
        <dbReference type="SAM" id="MobiDB-lite"/>
    </source>
</evidence>
<name>J4GRF3_9APHY</name>
<proteinExistence type="predicted"/>
<evidence type="ECO:0000313" key="3">
    <source>
        <dbReference type="Proteomes" id="UP000006352"/>
    </source>
</evidence>
<feature type="region of interest" description="Disordered" evidence="1">
    <location>
        <begin position="246"/>
        <end position="291"/>
    </location>
</feature>
<dbReference type="Proteomes" id="UP000006352">
    <property type="component" value="Unassembled WGS sequence"/>
</dbReference>
<gene>
    <name evidence="2" type="ORF">FIBRA_05674</name>
</gene>
<dbReference type="InParanoid" id="J4GRF3"/>